<evidence type="ECO:0000313" key="4">
    <source>
        <dbReference type="RefSeq" id="XP_020846882.1"/>
    </source>
</evidence>
<dbReference type="AlphaFoldDB" id="A0A6P5KQ28"/>
<dbReference type="GeneID" id="110211734"/>
<dbReference type="RefSeq" id="XP_020846881.1">
    <property type="nucleotide sequence ID" value="XM_020991222.1"/>
</dbReference>
<feature type="compositionally biased region" description="Basic residues" evidence="1">
    <location>
        <begin position="89"/>
        <end position="98"/>
    </location>
</feature>
<name>A0A6P5KQ28_PHACI</name>
<reference evidence="3 4" key="1">
    <citation type="submission" date="2025-04" db="UniProtKB">
        <authorList>
            <consortium name="RefSeq"/>
        </authorList>
    </citation>
    <scope>IDENTIFICATION</scope>
    <source>
        <tissue evidence="3 4">Spleen</tissue>
    </source>
</reference>
<keyword evidence="2" id="KW-1185">Reference proteome</keyword>
<gene>
    <name evidence="3 4" type="primary">LOC110211734</name>
</gene>
<organism evidence="2 4">
    <name type="scientific">Phascolarctos cinereus</name>
    <name type="common">Koala</name>
    <dbReference type="NCBI Taxonomy" id="38626"/>
    <lineage>
        <taxon>Eukaryota</taxon>
        <taxon>Metazoa</taxon>
        <taxon>Chordata</taxon>
        <taxon>Craniata</taxon>
        <taxon>Vertebrata</taxon>
        <taxon>Euteleostomi</taxon>
        <taxon>Mammalia</taxon>
        <taxon>Metatheria</taxon>
        <taxon>Diprotodontia</taxon>
        <taxon>Phascolarctidae</taxon>
        <taxon>Phascolarctos</taxon>
    </lineage>
</organism>
<evidence type="ECO:0000313" key="2">
    <source>
        <dbReference type="Proteomes" id="UP000515140"/>
    </source>
</evidence>
<feature type="region of interest" description="Disordered" evidence="1">
    <location>
        <begin position="1"/>
        <end position="98"/>
    </location>
</feature>
<feature type="compositionally biased region" description="Low complexity" evidence="1">
    <location>
        <begin position="1"/>
        <end position="12"/>
    </location>
</feature>
<feature type="compositionally biased region" description="Basic and acidic residues" evidence="1">
    <location>
        <begin position="79"/>
        <end position="88"/>
    </location>
</feature>
<evidence type="ECO:0000313" key="3">
    <source>
        <dbReference type="RefSeq" id="XP_020846881.1"/>
    </source>
</evidence>
<dbReference type="RefSeq" id="XP_020846882.1">
    <property type="nucleotide sequence ID" value="XM_020991223.1"/>
</dbReference>
<evidence type="ECO:0000256" key="1">
    <source>
        <dbReference type="SAM" id="MobiDB-lite"/>
    </source>
</evidence>
<dbReference type="KEGG" id="pcw:110211734"/>
<sequence>MAAARAAPAGPGTTDSEGPEARVRERSGGRAVAAPSGSRHAARSGPAREPALPDRGAGLGDWGRTGGREGDEKVEEEEAGRGTGEKGGPRRKCLSTARPRRRTTYTWHFLLVGRDGKGAAPGAPSPAAPLSPASPYALCVTRGSGGGVREDCARHVMEPSLLPAHPAVLGREFIWHSLSAWVTSFPS</sequence>
<feature type="compositionally biased region" description="Basic and acidic residues" evidence="1">
    <location>
        <begin position="19"/>
        <end position="28"/>
    </location>
</feature>
<protein>
    <submittedName>
        <fullName evidence="3 4">Calcium-binding protein 1-like isoform X1</fullName>
    </submittedName>
</protein>
<accession>A0A6P5KQ28</accession>
<dbReference type="Proteomes" id="UP000515140">
    <property type="component" value="Unplaced"/>
</dbReference>
<proteinExistence type="predicted"/>